<feature type="compositionally biased region" description="Basic and acidic residues" evidence="1">
    <location>
        <begin position="580"/>
        <end position="593"/>
    </location>
</feature>
<sequence length="635" mass="70068">MEQWQENKRHGPSGPESAGPDGRIARTHPDEMDRRLLTPVDDPPIDRRDDRFRTDEPSSARRTGRSPPRDIDPDRLNRPLPTGPGGRRSRFDPPPPPVPDRMEVDASPAPRMPPAPRSATGGMHADRMQPEPPRGPRAMAPRDYSSVSSGTPGFQQPPSPYGSRNSSAPVADTPLAGPGRGRGRPIQSVDDRRWEPNDSGRRPSVSGPPHADNQMAPARRFDDGLAMPRDYPERPIGRAPLNDRRDDRAPPRMSGENVTGPRTSDYPAEHPASNATRSPVDRLRPANNDYGDRRPLPSESDPYDRRRPPFPPPDLLTPGSARNDRAGRRLSVGQDGPARPRMPDPVADRPVNQLPMRPREPPRDGAPPRQSRPGPPGPSPIAPPDSQPRIWQTRDEAQSARAQDPHSEDYVARERNGWEPEPPRRRWQAGSNEFDRREARTRSPEMPLRIRPSTPPPPVGNVHRYDEPLVEHPVAGKVHPERARLLAGEVPPPSEEFSRHSRGRRHGRSPNRAFDHGRPFEPDRGLPPRPADATRFGPPREQSPPPMQNGHRPPIGRGGSLLERLTLDDAVPPNEGGSSLRDRVDVGHGDEGGSSHADVMDVDGDGNGDDAHKGGRGPGRRRTGKPRRGRRNGVA</sequence>
<feature type="compositionally biased region" description="Basic and acidic residues" evidence="1">
    <location>
        <begin position="67"/>
        <end position="77"/>
    </location>
</feature>
<feature type="compositionally biased region" description="Basic and acidic residues" evidence="1">
    <location>
        <begin position="279"/>
        <end position="307"/>
    </location>
</feature>
<feature type="compositionally biased region" description="Basic residues" evidence="1">
    <location>
        <begin position="614"/>
        <end position="635"/>
    </location>
</feature>
<feature type="compositionally biased region" description="Basic and acidic residues" evidence="1">
    <location>
        <begin position="23"/>
        <end position="36"/>
    </location>
</feature>
<accession>A0AAD7TL25</accession>
<gene>
    <name evidence="2" type="ORF">ONZ51_g9611</name>
</gene>
<dbReference type="EMBL" id="JAPEVG010000335">
    <property type="protein sequence ID" value="KAJ8468481.1"/>
    <property type="molecule type" value="Genomic_DNA"/>
</dbReference>
<feature type="compositionally biased region" description="Basic and acidic residues" evidence="1">
    <location>
        <begin position="189"/>
        <end position="201"/>
    </location>
</feature>
<evidence type="ECO:0000313" key="2">
    <source>
        <dbReference type="EMBL" id="KAJ8468481.1"/>
    </source>
</evidence>
<feature type="compositionally biased region" description="Basic and acidic residues" evidence="1">
    <location>
        <begin position="433"/>
        <end position="443"/>
    </location>
</feature>
<proteinExistence type="predicted"/>
<organism evidence="2 3">
    <name type="scientific">Trametes cubensis</name>
    <dbReference type="NCBI Taxonomy" id="1111947"/>
    <lineage>
        <taxon>Eukaryota</taxon>
        <taxon>Fungi</taxon>
        <taxon>Dikarya</taxon>
        <taxon>Basidiomycota</taxon>
        <taxon>Agaricomycotina</taxon>
        <taxon>Agaricomycetes</taxon>
        <taxon>Polyporales</taxon>
        <taxon>Polyporaceae</taxon>
        <taxon>Trametes</taxon>
    </lineage>
</organism>
<feature type="compositionally biased region" description="Basic and acidic residues" evidence="1">
    <location>
        <begin position="230"/>
        <end position="250"/>
    </location>
</feature>
<reference evidence="2" key="1">
    <citation type="submission" date="2022-11" db="EMBL/GenBank/DDBJ databases">
        <title>Genome Sequence of Cubamyces cubensis.</title>
        <authorList>
            <person name="Buettner E."/>
        </authorList>
    </citation>
    <scope>NUCLEOTIDE SEQUENCE</scope>
    <source>
        <strain evidence="2">MPL-01</strain>
    </source>
</reference>
<comment type="caution">
    <text evidence="2">The sequence shown here is derived from an EMBL/GenBank/DDBJ whole genome shotgun (WGS) entry which is preliminary data.</text>
</comment>
<feature type="compositionally biased region" description="Polar residues" evidence="1">
    <location>
        <begin position="145"/>
        <end position="154"/>
    </location>
</feature>
<feature type="region of interest" description="Disordered" evidence="1">
    <location>
        <begin position="1"/>
        <end position="635"/>
    </location>
</feature>
<feature type="compositionally biased region" description="Basic and acidic residues" evidence="1">
    <location>
        <begin position="44"/>
        <end position="59"/>
    </location>
</feature>
<evidence type="ECO:0000256" key="1">
    <source>
        <dbReference type="SAM" id="MobiDB-lite"/>
    </source>
</evidence>
<name>A0AAD7TL25_9APHY</name>
<dbReference type="AlphaFoldDB" id="A0AAD7TL25"/>
<protein>
    <submittedName>
        <fullName evidence="2">Uncharacterized protein</fullName>
    </submittedName>
</protein>
<feature type="compositionally biased region" description="Basic and acidic residues" evidence="1">
    <location>
        <begin position="392"/>
        <end position="424"/>
    </location>
</feature>
<feature type="compositionally biased region" description="Pro residues" evidence="1">
    <location>
        <begin position="373"/>
        <end position="386"/>
    </location>
</feature>
<feature type="compositionally biased region" description="Basic and acidic residues" evidence="1">
    <location>
        <begin position="513"/>
        <end position="526"/>
    </location>
</feature>
<keyword evidence="3" id="KW-1185">Reference proteome</keyword>
<feature type="compositionally biased region" description="Basic residues" evidence="1">
    <location>
        <begin position="500"/>
        <end position="509"/>
    </location>
</feature>
<dbReference type="Proteomes" id="UP001215151">
    <property type="component" value="Unassembled WGS sequence"/>
</dbReference>
<evidence type="ECO:0000313" key="3">
    <source>
        <dbReference type="Proteomes" id="UP001215151"/>
    </source>
</evidence>